<feature type="binding site" evidence="11">
    <location>
        <position position="243"/>
    </location>
    <ligand>
        <name>glycerol</name>
        <dbReference type="ChEBI" id="CHEBI:17754"/>
    </ligand>
</feature>
<dbReference type="SUPFAM" id="SSF53067">
    <property type="entry name" value="Actin-like ATPase domain"/>
    <property type="match status" value="2"/>
</dbReference>
<dbReference type="PANTHER" id="PTHR10196:SF69">
    <property type="entry name" value="GLYCEROL KINASE"/>
    <property type="match status" value="1"/>
</dbReference>
<dbReference type="GO" id="GO:0004370">
    <property type="term" value="F:glycerol kinase activity"/>
    <property type="evidence" value="ECO:0007669"/>
    <property type="project" value="UniProtKB-UniRule"/>
</dbReference>
<reference evidence="15" key="1">
    <citation type="submission" date="2020-10" db="EMBL/GenBank/DDBJ databases">
        <authorList>
            <person name="Gilroy R."/>
        </authorList>
    </citation>
    <scope>NUCLEOTIDE SEQUENCE</scope>
    <source>
        <strain evidence="15">ChiW16-3235</strain>
    </source>
</reference>
<feature type="domain" description="Carbohydrate kinase FGGY N-terminal" evidence="13">
    <location>
        <begin position="3"/>
        <end position="249"/>
    </location>
</feature>
<feature type="binding site" evidence="11">
    <location>
        <position position="242"/>
    </location>
    <ligand>
        <name>sn-glycerol 3-phosphate</name>
        <dbReference type="ChEBI" id="CHEBI:57597"/>
    </ligand>
</feature>
<evidence type="ECO:0000256" key="5">
    <source>
        <dbReference type="ARBA" id="ARBA00022777"/>
    </source>
</evidence>
<evidence type="ECO:0000256" key="7">
    <source>
        <dbReference type="ARBA" id="ARBA00022840"/>
    </source>
</evidence>
<feature type="binding site" evidence="11">
    <location>
        <position position="11"/>
    </location>
    <ligand>
        <name>ATP</name>
        <dbReference type="ChEBI" id="CHEBI:30616"/>
    </ligand>
</feature>
<dbReference type="AlphaFoldDB" id="A0A9D1E6P7"/>
<dbReference type="GO" id="GO:0019563">
    <property type="term" value="P:glycerol catabolic process"/>
    <property type="evidence" value="ECO:0007669"/>
    <property type="project" value="UniProtKB-UniRule"/>
</dbReference>
<dbReference type="HAMAP" id="MF_00186">
    <property type="entry name" value="Glycerol_kin"/>
    <property type="match status" value="1"/>
</dbReference>
<dbReference type="PROSITE" id="PS00933">
    <property type="entry name" value="FGGY_KINASES_1"/>
    <property type="match status" value="1"/>
</dbReference>
<comment type="pathway">
    <text evidence="1 11">Polyol metabolism; glycerol degradation via glycerol kinase pathway; sn-glycerol 3-phosphate from glycerol: step 1/1.</text>
</comment>
<evidence type="ECO:0000256" key="4">
    <source>
        <dbReference type="ARBA" id="ARBA00022741"/>
    </source>
</evidence>
<sequence length="493" mass="53500">MKYILALDQGTTSSRAILFDSFGNVAGKAYQEFRQIYPRAGWVEHDPKDILGSQVGVIAEALVRAGADIKDVEAVGISNQRETTLVWDALTGQPIYNAIVWQCRRTAEMCDALKESGADKIIYAKTGLIADAYFSATKIKWILDNVQGARSLANAGRLRFGTVDTYLLYKLSGGRIFATDYTNAARTMLFNIHTREWDDDLLSLFDIPRSMLPEVYPSGYVYGSTDAAFLGRKLNICAVAGDQQAALYGHLCTHKGDIKNTYGTGCFLLMNTGGEAVQSRNGLITSLAAGYTRSPDYILEGSVFVGGAAVQWLRDEMRLIDTAAESEALATKVPSSDGVYVVPAFTGLGAPYWDARARGAIVGITRGTSREHIVRATLEGIAYQVADIVSAMERDAGIKINQLRVDGGASANNFLMSFQSDILGCSVLRPAVVETTALGAAYLAGITSGMWSDAEELRNNERIERTFTPSIGKEKRAKLLSGWRSAVSAARIR</sequence>
<feature type="binding site" evidence="11">
    <location>
        <position position="133"/>
    </location>
    <ligand>
        <name>sn-glycerol 3-phosphate</name>
        <dbReference type="ChEBI" id="CHEBI:57597"/>
    </ligand>
</feature>
<evidence type="ECO:0000259" key="14">
    <source>
        <dbReference type="Pfam" id="PF02782"/>
    </source>
</evidence>
<reference evidence="15" key="2">
    <citation type="journal article" date="2021" name="PeerJ">
        <title>Extensive microbial diversity within the chicken gut microbiome revealed by metagenomics and culture.</title>
        <authorList>
            <person name="Gilroy R."/>
            <person name="Ravi A."/>
            <person name="Getino M."/>
            <person name="Pursley I."/>
            <person name="Horton D.L."/>
            <person name="Alikhan N.F."/>
            <person name="Baker D."/>
            <person name="Gharbi K."/>
            <person name="Hall N."/>
            <person name="Watson M."/>
            <person name="Adriaenssens E.M."/>
            <person name="Foster-Nyarko E."/>
            <person name="Jarju S."/>
            <person name="Secka A."/>
            <person name="Antonio M."/>
            <person name="Oren A."/>
            <person name="Chaudhuri R.R."/>
            <person name="La Ragione R."/>
            <person name="Hildebrand F."/>
            <person name="Pallen M.J."/>
        </authorList>
    </citation>
    <scope>NUCLEOTIDE SEQUENCE</scope>
    <source>
        <strain evidence="15">ChiW16-3235</strain>
    </source>
</reference>
<evidence type="ECO:0000256" key="11">
    <source>
        <dbReference type="HAMAP-Rule" id="MF_00186"/>
    </source>
</evidence>
<dbReference type="Gene3D" id="3.30.420.40">
    <property type="match status" value="2"/>
</dbReference>
<feature type="binding site" evidence="11">
    <location>
        <position position="311"/>
    </location>
    <ligand>
        <name>ATP</name>
        <dbReference type="ChEBI" id="CHEBI:30616"/>
    </ligand>
</feature>
<feature type="binding site" evidence="11">
    <location>
        <position position="408"/>
    </location>
    <ligand>
        <name>ATP</name>
        <dbReference type="ChEBI" id="CHEBI:30616"/>
    </ligand>
</feature>
<dbReference type="FunFam" id="3.30.420.40:FF:000007">
    <property type="entry name" value="Glycerol kinase"/>
    <property type="match status" value="1"/>
</dbReference>
<feature type="binding site" evidence="11">
    <location>
        <position position="242"/>
    </location>
    <ligand>
        <name>glycerol</name>
        <dbReference type="ChEBI" id="CHEBI:17754"/>
    </ligand>
</feature>
<evidence type="ECO:0000256" key="2">
    <source>
        <dbReference type="ARBA" id="ARBA00009156"/>
    </source>
</evidence>
<feature type="binding site" evidence="11">
    <location>
        <position position="11"/>
    </location>
    <ligand>
        <name>ADP</name>
        <dbReference type="ChEBI" id="CHEBI:456216"/>
    </ligand>
</feature>
<evidence type="ECO:0000256" key="6">
    <source>
        <dbReference type="ARBA" id="ARBA00022798"/>
    </source>
</evidence>
<comment type="caution">
    <text evidence="15">The sequence shown here is derived from an EMBL/GenBank/DDBJ whole genome shotgun (WGS) entry which is preliminary data.</text>
</comment>
<dbReference type="PROSITE" id="PS00445">
    <property type="entry name" value="FGGY_KINASES_2"/>
    <property type="match status" value="1"/>
</dbReference>
<comment type="similarity">
    <text evidence="2 11 12">Belongs to the FGGY kinase family.</text>
</comment>
<proteinExistence type="inferred from homology"/>
<feature type="binding site" evidence="11">
    <location>
        <position position="82"/>
    </location>
    <ligand>
        <name>glycerol</name>
        <dbReference type="ChEBI" id="CHEBI:17754"/>
    </ligand>
</feature>
<evidence type="ECO:0000313" key="15">
    <source>
        <dbReference type="EMBL" id="HIR67398.1"/>
    </source>
</evidence>
<accession>A0A9D1E6P7</accession>
<keyword evidence="7 11" id="KW-0067">ATP-binding</keyword>
<dbReference type="GO" id="GO:0005829">
    <property type="term" value="C:cytosol"/>
    <property type="evidence" value="ECO:0007669"/>
    <property type="project" value="TreeGrafter"/>
</dbReference>
<feature type="binding site" evidence="11">
    <location>
        <position position="264"/>
    </location>
    <ligand>
        <name>ATP</name>
        <dbReference type="ChEBI" id="CHEBI:30616"/>
    </ligand>
</feature>
<feature type="binding site" evidence="11">
    <location>
        <position position="15"/>
    </location>
    <ligand>
        <name>ADP</name>
        <dbReference type="ChEBI" id="CHEBI:456216"/>
    </ligand>
</feature>
<evidence type="ECO:0000256" key="1">
    <source>
        <dbReference type="ARBA" id="ARBA00005190"/>
    </source>
</evidence>
<evidence type="ECO:0000313" key="16">
    <source>
        <dbReference type="Proteomes" id="UP000823913"/>
    </source>
</evidence>
<dbReference type="PIRSF" id="PIRSF000538">
    <property type="entry name" value="GlpK"/>
    <property type="match status" value="1"/>
</dbReference>
<organism evidence="15 16">
    <name type="scientific">Candidatus Coproplasma avicola</name>
    <dbReference type="NCBI Taxonomy" id="2840744"/>
    <lineage>
        <taxon>Bacteria</taxon>
        <taxon>Bacillati</taxon>
        <taxon>Bacillota</taxon>
        <taxon>Clostridia</taxon>
        <taxon>Eubacteriales</taxon>
        <taxon>Candidatus Coproplasma</taxon>
    </lineage>
</organism>
<evidence type="ECO:0000256" key="9">
    <source>
        <dbReference type="ARBA" id="ARBA00054633"/>
    </source>
</evidence>
<evidence type="ECO:0000256" key="8">
    <source>
        <dbReference type="ARBA" id="ARBA00052101"/>
    </source>
</evidence>
<feature type="binding site" evidence="11">
    <location>
        <position position="408"/>
    </location>
    <ligand>
        <name>ADP</name>
        <dbReference type="ChEBI" id="CHEBI:456216"/>
    </ligand>
</feature>
<keyword evidence="3 11" id="KW-0808">Transferase</keyword>
<dbReference type="InterPro" id="IPR018483">
    <property type="entry name" value="Carb_kinase_FGGY_CS"/>
</dbReference>
<feature type="binding site" evidence="11">
    <location>
        <position position="133"/>
    </location>
    <ligand>
        <name>glycerol</name>
        <dbReference type="ChEBI" id="CHEBI:17754"/>
    </ligand>
</feature>
<feature type="binding site" evidence="11">
    <location>
        <position position="11"/>
    </location>
    <ligand>
        <name>sn-glycerol 3-phosphate</name>
        <dbReference type="ChEBI" id="CHEBI:57597"/>
    </ligand>
</feature>
<feature type="binding site" evidence="11">
    <location>
        <position position="264"/>
    </location>
    <ligand>
        <name>ADP</name>
        <dbReference type="ChEBI" id="CHEBI:456216"/>
    </ligand>
</feature>
<keyword evidence="5 11" id="KW-0418">Kinase</keyword>
<evidence type="ECO:0000256" key="12">
    <source>
        <dbReference type="RuleBase" id="RU003733"/>
    </source>
</evidence>
<feature type="binding site" evidence="11">
    <location>
        <position position="412"/>
    </location>
    <ligand>
        <name>ADP</name>
        <dbReference type="ChEBI" id="CHEBI:456216"/>
    </ligand>
</feature>
<dbReference type="Pfam" id="PF00370">
    <property type="entry name" value="FGGY_N"/>
    <property type="match status" value="1"/>
</dbReference>
<name>A0A9D1E6P7_9FIRM</name>
<dbReference type="InterPro" id="IPR043129">
    <property type="entry name" value="ATPase_NBD"/>
</dbReference>
<dbReference type="EMBL" id="DVHK01000108">
    <property type="protein sequence ID" value="HIR67398.1"/>
    <property type="molecule type" value="Genomic_DNA"/>
</dbReference>
<dbReference type="InterPro" id="IPR018484">
    <property type="entry name" value="FGGY_N"/>
</dbReference>
<dbReference type="Pfam" id="PF02782">
    <property type="entry name" value="FGGY_C"/>
    <property type="match status" value="1"/>
</dbReference>
<comment type="catalytic activity">
    <reaction evidence="8 11">
        <text>glycerol + ATP = sn-glycerol 3-phosphate + ADP + H(+)</text>
        <dbReference type="Rhea" id="RHEA:21644"/>
        <dbReference type="ChEBI" id="CHEBI:15378"/>
        <dbReference type="ChEBI" id="CHEBI:17754"/>
        <dbReference type="ChEBI" id="CHEBI:30616"/>
        <dbReference type="ChEBI" id="CHEBI:57597"/>
        <dbReference type="ChEBI" id="CHEBI:456216"/>
        <dbReference type="EC" id="2.7.1.30"/>
    </reaction>
</comment>
<dbReference type="GO" id="GO:0006072">
    <property type="term" value="P:glycerol-3-phosphate metabolic process"/>
    <property type="evidence" value="ECO:0007669"/>
    <property type="project" value="InterPro"/>
</dbReference>
<keyword evidence="6 11" id="KW-0319">Glycerol metabolism</keyword>
<dbReference type="NCBIfam" id="TIGR01311">
    <property type="entry name" value="glycerol_kin"/>
    <property type="match status" value="1"/>
</dbReference>
<dbReference type="EC" id="2.7.1.30" evidence="11"/>
<dbReference type="GO" id="GO:0005524">
    <property type="term" value="F:ATP binding"/>
    <property type="evidence" value="ECO:0007669"/>
    <property type="project" value="UniProtKB-UniRule"/>
</dbReference>
<feature type="binding site" evidence="11">
    <location>
        <position position="82"/>
    </location>
    <ligand>
        <name>sn-glycerol 3-phosphate</name>
        <dbReference type="ChEBI" id="CHEBI:57597"/>
    </ligand>
</feature>
<feature type="domain" description="Carbohydrate kinase FGGY C-terminal" evidence="14">
    <location>
        <begin position="260"/>
        <end position="446"/>
    </location>
</feature>
<comment type="function">
    <text evidence="9 11">Key enzyme in the regulation of glycerol uptake and metabolism. Catalyzes the phosphorylation of glycerol to yield sn-glycerol 3-phosphate.</text>
</comment>
<dbReference type="PANTHER" id="PTHR10196">
    <property type="entry name" value="SUGAR KINASE"/>
    <property type="match status" value="1"/>
</dbReference>
<evidence type="ECO:0000256" key="3">
    <source>
        <dbReference type="ARBA" id="ARBA00022679"/>
    </source>
</evidence>
<evidence type="ECO:0000259" key="13">
    <source>
        <dbReference type="Pfam" id="PF00370"/>
    </source>
</evidence>
<dbReference type="InterPro" id="IPR018485">
    <property type="entry name" value="FGGY_C"/>
</dbReference>
<dbReference type="CDD" id="cd07769">
    <property type="entry name" value="ASKHA_NBD_FGGY_GK"/>
    <property type="match status" value="1"/>
</dbReference>
<feature type="binding site" evidence="11">
    <location>
        <position position="13"/>
    </location>
    <ligand>
        <name>ATP</name>
        <dbReference type="ChEBI" id="CHEBI:30616"/>
    </ligand>
</feature>
<dbReference type="InterPro" id="IPR005999">
    <property type="entry name" value="Glycerol_kin"/>
</dbReference>
<dbReference type="NCBIfam" id="NF000756">
    <property type="entry name" value="PRK00047.1"/>
    <property type="match status" value="1"/>
</dbReference>
<comment type="subunit">
    <text evidence="10 11">Homotetramer and homodimer (in equilibrium).</text>
</comment>
<feature type="binding site" evidence="11">
    <location>
        <position position="12"/>
    </location>
    <ligand>
        <name>ATP</name>
        <dbReference type="ChEBI" id="CHEBI:30616"/>
    </ligand>
</feature>
<feature type="binding site" evidence="11">
    <location>
        <position position="81"/>
    </location>
    <ligand>
        <name>sn-glycerol 3-phosphate</name>
        <dbReference type="ChEBI" id="CHEBI:57597"/>
    </ligand>
</feature>
<dbReference type="InterPro" id="IPR000577">
    <property type="entry name" value="Carb_kinase_FGGY"/>
</dbReference>
<keyword evidence="4 11" id="KW-0547">Nucleotide-binding</keyword>
<comment type="activity regulation">
    <text evidence="11">Activated by phosphorylation and inhibited by fructose 1,6-bisphosphate (FBP).</text>
</comment>
<protein>
    <recommendedName>
        <fullName evidence="11">Glycerol kinase</fullName>
        <ecNumber evidence="11">2.7.1.30</ecNumber>
    </recommendedName>
    <alternativeName>
        <fullName evidence="11">ATP:glycerol 3-phosphotransferase</fullName>
    </alternativeName>
    <alternativeName>
        <fullName evidence="11">Glycerokinase</fullName>
        <shortName evidence="11">GK</shortName>
    </alternativeName>
</protein>
<feature type="binding site" evidence="11">
    <location>
        <position position="307"/>
    </location>
    <ligand>
        <name>ADP</name>
        <dbReference type="ChEBI" id="CHEBI:456216"/>
    </ligand>
</feature>
<gene>
    <name evidence="11 15" type="primary">glpK</name>
    <name evidence="15" type="ORF">IAB94_05080</name>
</gene>
<dbReference type="Proteomes" id="UP000823913">
    <property type="component" value="Unassembled WGS sequence"/>
</dbReference>
<feature type="binding site" evidence="11">
    <location>
        <position position="81"/>
    </location>
    <ligand>
        <name>glycerol</name>
        <dbReference type="ChEBI" id="CHEBI:17754"/>
    </ligand>
</feature>
<dbReference type="FunFam" id="3.30.420.40:FF:000008">
    <property type="entry name" value="Glycerol kinase"/>
    <property type="match status" value="1"/>
</dbReference>
<evidence type="ECO:0000256" key="10">
    <source>
        <dbReference type="ARBA" id="ARBA00063665"/>
    </source>
</evidence>
<feature type="binding site" evidence="11">
    <location>
        <position position="307"/>
    </location>
    <ligand>
        <name>ATP</name>
        <dbReference type="ChEBI" id="CHEBI:30616"/>
    </ligand>
</feature>